<dbReference type="InterPro" id="IPR049560">
    <property type="entry name" value="MeTrfase_RsmB-F_NOP2_cat"/>
</dbReference>
<feature type="domain" description="SAM-dependent MTase RsmB/NOP-type" evidence="15">
    <location>
        <begin position="177"/>
        <end position="453"/>
    </location>
</feature>
<dbReference type="PANTHER" id="PTHR22807:SF53">
    <property type="entry name" value="RIBOSOMAL RNA SMALL SUBUNIT METHYLTRANSFERASE B-RELATED"/>
    <property type="match status" value="1"/>
</dbReference>
<evidence type="ECO:0000256" key="8">
    <source>
        <dbReference type="ARBA" id="ARBA00022679"/>
    </source>
</evidence>
<dbReference type="InterPro" id="IPR035926">
    <property type="entry name" value="NusB-like_sf"/>
</dbReference>
<evidence type="ECO:0000313" key="16">
    <source>
        <dbReference type="EMBL" id="EOW79991.1"/>
    </source>
</evidence>
<name>S1NIG8_9ENTE</name>
<evidence type="ECO:0000256" key="12">
    <source>
        <dbReference type="ARBA" id="ARBA00031088"/>
    </source>
</evidence>
<dbReference type="FunFam" id="1.10.940.10:FF:000006">
    <property type="entry name" value="16S rRNA (Cytosine(967)-C(5))-methyltransferase RsmB"/>
    <property type="match status" value="1"/>
</dbReference>
<dbReference type="Gene3D" id="1.10.940.10">
    <property type="entry name" value="NusB-like"/>
    <property type="match status" value="1"/>
</dbReference>
<dbReference type="Gene3D" id="3.40.50.150">
    <property type="entry name" value="Vaccinia Virus protein VP39"/>
    <property type="match status" value="1"/>
</dbReference>
<comment type="similarity">
    <text evidence="3 14">Belongs to the class I-like SAM-binding methyltransferase superfamily. RsmB/NOP family.</text>
</comment>
<dbReference type="Proteomes" id="UP000014113">
    <property type="component" value="Unassembled WGS sequence"/>
</dbReference>
<dbReference type="InterPro" id="IPR018314">
    <property type="entry name" value="RsmB/NOL1/NOP2-like_CS"/>
</dbReference>
<dbReference type="EMBL" id="ASWJ01000011">
    <property type="protein sequence ID" value="EOW79991.1"/>
    <property type="molecule type" value="Genomic_DNA"/>
</dbReference>
<dbReference type="PANTHER" id="PTHR22807">
    <property type="entry name" value="NOP2 YEAST -RELATED NOL1/NOP2/FMU SUN DOMAIN-CONTAINING"/>
    <property type="match status" value="1"/>
</dbReference>
<feature type="binding site" evidence="14">
    <location>
        <position position="339"/>
    </location>
    <ligand>
        <name>S-adenosyl-L-methionine</name>
        <dbReference type="ChEBI" id="CHEBI:59789"/>
    </ligand>
</feature>
<dbReference type="GO" id="GO:0005737">
    <property type="term" value="C:cytoplasm"/>
    <property type="evidence" value="ECO:0007669"/>
    <property type="project" value="UniProtKB-SubCell"/>
</dbReference>
<evidence type="ECO:0000256" key="1">
    <source>
        <dbReference type="ARBA" id="ARBA00002724"/>
    </source>
</evidence>
<evidence type="ECO:0000313" key="17">
    <source>
        <dbReference type="Proteomes" id="UP000014113"/>
    </source>
</evidence>
<dbReference type="InterPro" id="IPR001678">
    <property type="entry name" value="MeTrfase_RsmB-F_NOP2_dom"/>
</dbReference>
<evidence type="ECO:0000256" key="3">
    <source>
        <dbReference type="ARBA" id="ARBA00007494"/>
    </source>
</evidence>
<proteinExistence type="inferred from homology"/>
<dbReference type="eggNOG" id="COG0781">
    <property type="taxonomic scope" value="Bacteria"/>
</dbReference>
<dbReference type="PROSITE" id="PS51686">
    <property type="entry name" value="SAM_MT_RSMB_NOP"/>
    <property type="match status" value="1"/>
</dbReference>
<feature type="active site" description="Nucleophile" evidence="14">
    <location>
        <position position="392"/>
    </location>
</feature>
<keyword evidence="9 14" id="KW-0949">S-adenosyl-L-methionine</keyword>
<evidence type="ECO:0000256" key="11">
    <source>
        <dbReference type="ARBA" id="ARBA00030399"/>
    </source>
</evidence>
<feature type="binding site" evidence="14">
    <location>
        <position position="320"/>
    </location>
    <ligand>
        <name>S-adenosyl-L-methionine</name>
        <dbReference type="ChEBI" id="CHEBI:59789"/>
    </ligand>
</feature>
<dbReference type="OrthoDB" id="9810297at2"/>
<dbReference type="CDD" id="cd02440">
    <property type="entry name" value="AdoMet_MTases"/>
    <property type="match status" value="1"/>
</dbReference>
<evidence type="ECO:0000256" key="10">
    <source>
        <dbReference type="ARBA" id="ARBA00022884"/>
    </source>
</evidence>
<dbReference type="Pfam" id="PF22458">
    <property type="entry name" value="RsmF-B_ferredox"/>
    <property type="match status" value="1"/>
</dbReference>
<keyword evidence="5" id="KW-0963">Cytoplasm</keyword>
<feature type="binding site" evidence="14">
    <location>
        <begin position="266"/>
        <end position="272"/>
    </location>
    <ligand>
        <name>S-adenosyl-L-methionine</name>
        <dbReference type="ChEBI" id="CHEBI:59789"/>
    </ligand>
</feature>
<dbReference type="NCBIfam" id="TIGR00563">
    <property type="entry name" value="rsmB"/>
    <property type="match status" value="1"/>
</dbReference>
<keyword evidence="8 14" id="KW-0808">Transferase</keyword>
<dbReference type="PATRIC" id="fig|1121865.3.peg.1898"/>
<evidence type="ECO:0000256" key="9">
    <source>
        <dbReference type="ARBA" id="ARBA00022691"/>
    </source>
</evidence>
<dbReference type="eggNOG" id="COG0144">
    <property type="taxonomic scope" value="Bacteria"/>
</dbReference>
<dbReference type="NCBIfam" id="NF011494">
    <property type="entry name" value="PRK14902.1"/>
    <property type="match status" value="1"/>
</dbReference>
<dbReference type="FunFam" id="3.40.50.150:FF:000022">
    <property type="entry name" value="Ribosomal RNA small subunit methyltransferase B"/>
    <property type="match status" value="1"/>
</dbReference>
<dbReference type="AlphaFoldDB" id="S1NIG8"/>
<keyword evidence="6" id="KW-0698">rRNA processing</keyword>
<dbReference type="Pfam" id="PF01029">
    <property type="entry name" value="NusB"/>
    <property type="match status" value="1"/>
</dbReference>
<dbReference type="STRING" id="1121865.OMW_01953"/>
<dbReference type="InterPro" id="IPR006027">
    <property type="entry name" value="NusB_RsmB_TIM44"/>
</dbReference>
<evidence type="ECO:0000256" key="7">
    <source>
        <dbReference type="ARBA" id="ARBA00022603"/>
    </source>
</evidence>
<dbReference type="GO" id="GO:0003723">
    <property type="term" value="F:RNA binding"/>
    <property type="evidence" value="ECO:0007669"/>
    <property type="project" value="UniProtKB-UniRule"/>
</dbReference>
<dbReference type="EC" id="2.1.1.176" evidence="4"/>
<keyword evidence="7 14" id="KW-0489">Methyltransferase</keyword>
<comment type="catalytic activity">
    <reaction evidence="13">
        <text>cytidine(967) in 16S rRNA + S-adenosyl-L-methionine = 5-methylcytidine(967) in 16S rRNA + S-adenosyl-L-homocysteine + H(+)</text>
        <dbReference type="Rhea" id="RHEA:42748"/>
        <dbReference type="Rhea" id="RHEA-COMP:10219"/>
        <dbReference type="Rhea" id="RHEA-COMP:10220"/>
        <dbReference type="ChEBI" id="CHEBI:15378"/>
        <dbReference type="ChEBI" id="CHEBI:57856"/>
        <dbReference type="ChEBI" id="CHEBI:59789"/>
        <dbReference type="ChEBI" id="CHEBI:74483"/>
        <dbReference type="ChEBI" id="CHEBI:82748"/>
        <dbReference type="EC" id="2.1.1.176"/>
    </reaction>
</comment>
<feature type="binding site" evidence="14">
    <location>
        <position position="292"/>
    </location>
    <ligand>
        <name>S-adenosyl-L-methionine</name>
        <dbReference type="ChEBI" id="CHEBI:59789"/>
    </ligand>
</feature>
<dbReference type="Pfam" id="PF01189">
    <property type="entry name" value="Methyltr_RsmB-F"/>
    <property type="match status" value="1"/>
</dbReference>
<sequence>MKRKVTGPITKTVRFACLKALYRIEKGGSYSNLLVREFIDKGQLSKQDAALFTEIVYGSIARKYLLAFYLAPFTAKAKKIDDWVQLLLEMSVYQLLFLDKVPSHAIFNEAVELAKAFGNPGIAKFVNGVLRNVQRQGVRDLQTIQDPLERLSIELSMPVWLVEKLVAILGIAETQKLGQSLFLPSQVSARINRPFISREQALERLAQEGITAKPSQVAADGIVAEKGFLAGSRLYQEGLLTIQDESSMLVAPLLAPKASDYILDACAAPGGKTTHIASFLDKTQGGQVLALDIHAHKIQLIQQNAQRLGVDEVVQTKQLDARKVKEVFAPETFDRILVDAPCSGLGLMRRKPDIKYQKKPADFKQLPKIQMEILESAASVLKSNGQLVYSTCTIVPEENQNIIKQFLSKHTDFELVPLSVSNYLSQSLDSGMLTIYPHQYHTDGFFISCLRKK</sequence>
<accession>S1NIG8</accession>
<dbReference type="GO" id="GO:0006355">
    <property type="term" value="P:regulation of DNA-templated transcription"/>
    <property type="evidence" value="ECO:0007669"/>
    <property type="project" value="InterPro"/>
</dbReference>
<dbReference type="RefSeq" id="WP_016184059.1">
    <property type="nucleotide sequence ID" value="NZ_JXKI01000012.1"/>
</dbReference>
<comment type="caution">
    <text evidence="16">The sequence shown here is derived from an EMBL/GenBank/DDBJ whole genome shotgun (WGS) entry which is preliminary data.</text>
</comment>
<evidence type="ECO:0000256" key="13">
    <source>
        <dbReference type="ARBA" id="ARBA00047283"/>
    </source>
</evidence>
<dbReference type="InterPro" id="IPR054728">
    <property type="entry name" value="RsmB-like_ferredoxin"/>
</dbReference>
<evidence type="ECO:0000256" key="5">
    <source>
        <dbReference type="ARBA" id="ARBA00022490"/>
    </source>
</evidence>
<dbReference type="SUPFAM" id="SSF48013">
    <property type="entry name" value="NusB-like"/>
    <property type="match status" value="1"/>
</dbReference>
<dbReference type="InterPro" id="IPR029063">
    <property type="entry name" value="SAM-dependent_MTases_sf"/>
</dbReference>
<dbReference type="SUPFAM" id="SSF53335">
    <property type="entry name" value="S-adenosyl-L-methionine-dependent methyltransferases"/>
    <property type="match status" value="1"/>
</dbReference>
<keyword evidence="10 14" id="KW-0694">RNA-binding</keyword>
<dbReference type="PROSITE" id="PS01153">
    <property type="entry name" value="NOL1_NOP2_SUN"/>
    <property type="match status" value="1"/>
</dbReference>
<evidence type="ECO:0000256" key="6">
    <source>
        <dbReference type="ARBA" id="ARBA00022552"/>
    </source>
</evidence>
<evidence type="ECO:0000256" key="14">
    <source>
        <dbReference type="PROSITE-ProRule" id="PRU01023"/>
    </source>
</evidence>
<dbReference type="Gene3D" id="3.30.70.1170">
    <property type="entry name" value="Sun protein, domain 3"/>
    <property type="match status" value="1"/>
</dbReference>
<evidence type="ECO:0000256" key="2">
    <source>
        <dbReference type="ARBA" id="ARBA00004496"/>
    </source>
</evidence>
<evidence type="ECO:0000259" key="15">
    <source>
        <dbReference type="PROSITE" id="PS51686"/>
    </source>
</evidence>
<comment type="subcellular location">
    <subcellularLocation>
        <location evidence="2">Cytoplasm</location>
    </subcellularLocation>
</comment>
<dbReference type="PRINTS" id="PR02008">
    <property type="entry name" value="RCMTFAMILY"/>
</dbReference>
<dbReference type="InterPro" id="IPR004573">
    <property type="entry name" value="rRNA_ssu_MeTfrase_B"/>
</dbReference>
<comment type="function">
    <text evidence="1">Specifically methylates the cytosine at position 967 (m5C967) of 16S rRNA.</text>
</comment>
<organism evidence="16 17">
    <name type="scientific">Enterococcus columbae DSM 7374 = ATCC 51263</name>
    <dbReference type="NCBI Taxonomy" id="1121865"/>
    <lineage>
        <taxon>Bacteria</taxon>
        <taxon>Bacillati</taxon>
        <taxon>Bacillota</taxon>
        <taxon>Bacilli</taxon>
        <taxon>Lactobacillales</taxon>
        <taxon>Enterococcaceae</taxon>
        <taxon>Enterococcus</taxon>
    </lineage>
</organism>
<gene>
    <name evidence="16" type="ORF">I568_02342</name>
</gene>
<keyword evidence="17" id="KW-1185">Reference proteome</keyword>
<reference evidence="16 17" key="1">
    <citation type="submission" date="2013-03" db="EMBL/GenBank/DDBJ databases">
        <title>The Genome Sequence of Enterococcus columbae ATCC_51263 (PacBio/Illumina hybrid assembly).</title>
        <authorList>
            <consortium name="The Broad Institute Genomics Platform"/>
            <consortium name="The Broad Institute Genome Sequencing Center for Infectious Disease"/>
            <person name="Earl A."/>
            <person name="Russ C."/>
            <person name="Gilmore M."/>
            <person name="Surin D."/>
            <person name="Walker B."/>
            <person name="Young S."/>
            <person name="Zeng Q."/>
            <person name="Gargeya S."/>
            <person name="Fitzgerald M."/>
            <person name="Haas B."/>
            <person name="Abouelleil A."/>
            <person name="Allen A.W."/>
            <person name="Alvarado L."/>
            <person name="Arachchi H.M."/>
            <person name="Berlin A.M."/>
            <person name="Chapman S.B."/>
            <person name="Gainer-Dewar J."/>
            <person name="Goldberg J."/>
            <person name="Griggs A."/>
            <person name="Gujja S."/>
            <person name="Hansen M."/>
            <person name="Howarth C."/>
            <person name="Imamovic A."/>
            <person name="Ireland A."/>
            <person name="Larimer J."/>
            <person name="McCowan C."/>
            <person name="Murphy C."/>
            <person name="Pearson M."/>
            <person name="Poon T.W."/>
            <person name="Priest M."/>
            <person name="Roberts A."/>
            <person name="Saif S."/>
            <person name="Shea T."/>
            <person name="Sisk P."/>
            <person name="Sykes S."/>
            <person name="Wortman J."/>
            <person name="Nusbaum C."/>
            <person name="Birren B."/>
        </authorList>
    </citation>
    <scope>NUCLEOTIDE SEQUENCE [LARGE SCALE GENOMIC DNA]</scope>
    <source>
        <strain evidence="16 17">ATCC 51263</strain>
    </source>
</reference>
<dbReference type="InterPro" id="IPR023267">
    <property type="entry name" value="RCMT"/>
</dbReference>
<evidence type="ECO:0000256" key="4">
    <source>
        <dbReference type="ARBA" id="ARBA00012140"/>
    </source>
</evidence>
<dbReference type="GO" id="GO:0008649">
    <property type="term" value="F:rRNA methyltransferase activity"/>
    <property type="evidence" value="ECO:0007669"/>
    <property type="project" value="InterPro"/>
</dbReference>
<protein>
    <recommendedName>
        <fullName evidence="4">16S rRNA (cytosine(967)-C(5))-methyltransferase</fullName>
        <ecNumber evidence="4">2.1.1.176</ecNumber>
    </recommendedName>
    <alternativeName>
        <fullName evidence="11">16S rRNA m5C967 methyltransferase</fullName>
    </alternativeName>
    <alternativeName>
        <fullName evidence="12">rRNA (cytosine-C(5)-)-methyltransferase RsmB</fullName>
    </alternativeName>
</protein>